<sequence length="250" mass="27820">MAGRIPVHLKVRIVQIWQVAIGVCTAKAELAMKMATILALVITSISMWPSIWAASDGHKAELLAEWTARKGFIQTCEAVSSECQDPSLATAKGEWKRCFGICRSSSTVTNSAAAVLSPLLWIPISACLPFIQLRKRAGAAKGTRSRSQPTLDIEAANNPYPETDGEEGELISDIKIESTIYFSPTRRNEDRDKREYTSSSEAPQPFWYCCQCAQGPMTITIHDYCTNCQVLRCAYCAVEVHKRESKKRRR</sequence>
<evidence type="ECO:0000313" key="3">
    <source>
        <dbReference type="Proteomes" id="UP001391051"/>
    </source>
</evidence>
<proteinExistence type="predicted"/>
<dbReference type="EMBL" id="JAQQWE010000005">
    <property type="protein sequence ID" value="KAK7952787.1"/>
    <property type="molecule type" value="Genomic_DNA"/>
</dbReference>
<feature type="region of interest" description="Disordered" evidence="1">
    <location>
        <begin position="141"/>
        <end position="168"/>
    </location>
</feature>
<comment type="caution">
    <text evidence="2">The sequence shown here is derived from an EMBL/GenBank/DDBJ whole genome shotgun (WGS) entry which is preliminary data.</text>
</comment>
<accession>A0ABR1QFX3</accession>
<reference evidence="2 3" key="1">
    <citation type="submission" date="2023-01" db="EMBL/GenBank/DDBJ databases">
        <title>Analysis of 21 Apiospora genomes using comparative genomics revels a genus with tremendous synthesis potential of carbohydrate active enzymes and secondary metabolites.</title>
        <authorList>
            <person name="Sorensen T."/>
        </authorList>
    </citation>
    <scope>NUCLEOTIDE SEQUENCE [LARGE SCALE GENOMIC DNA]</scope>
    <source>
        <strain evidence="2 3">CBS 24483</strain>
    </source>
</reference>
<keyword evidence="3" id="KW-1185">Reference proteome</keyword>
<evidence type="ECO:0000256" key="1">
    <source>
        <dbReference type="SAM" id="MobiDB-lite"/>
    </source>
</evidence>
<name>A0ABR1QFX3_9PEZI</name>
<protein>
    <submittedName>
        <fullName evidence="2">Uncharacterized protein</fullName>
    </submittedName>
</protein>
<dbReference type="GeneID" id="92077799"/>
<evidence type="ECO:0000313" key="2">
    <source>
        <dbReference type="EMBL" id="KAK7952787.1"/>
    </source>
</evidence>
<dbReference type="Proteomes" id="UP001391051">
    <property type="component" value="Unassembled WGS sequence"/>
</dbReference>
<dbReference type="RefSeq" id="XP_066700849.1">
    <property type="nucleotide sequence ID" value="XM_066844737.1"/>
</dbReference>
<gene>
    <name evidence="2" type="ORF">PG986_008515</name>
</gene>
<organism evidence="2 3">
    <name type="scientific">Apiospora aurea</name>
    <dbReference type="NCBI Taxonomy" id="335848"/>
    <lineage>
        <taxon>Eukaryota</taxon>
        <taxon>Fungi</taxon>
        <taxon>Dikarya</taxon>
        <taxon>Ascomycota</taxon>
        <taxon>Pezizomycotina</taxon>
        <taxon>Sordariomycetes</taxon>
        <taxon>Xylariomycetidae</taxon>
        <taxon>Amphisphaeriales</taxon>
        <taxon>Apiosporaceae</taxon>
        <taxon>Apiospora</taxon>
    </lineage>
</organism>